<dbReference type="RefSeq" id="WP_215118034.1">
    <property type="nucleotide sequence ID" value="NZ_CP075896.1"/>
</dbReference>
<gene>
    <name evidence="3" type="ORF">KJK29_08115</name>
</gene>
<evidence type="ECO:0000313" key="4">
    <source>
        <dbReference type="Proteomes" id="UP000679629"/>
    </source>
</evidence>
<feature type="transmembrane region" description="Helical" evidence="2">
    <location>
        <begin position="20"/>
        <end position="42"/>
    </location>
</feature>
<evidence type="ECO:0000313" key="3">
    <source>
        <dbReference type="EMBL" id="QWB22547.1"/>
    </source>
</evidence>
<dbReference type="Proteomes" id="UP000679629">
    <property type="component" value="Chromosome"/>
</dbReference>
<accession>A0ABX8FN90</accession>
<dbReference type="EMBL" id="CP075896">
    <property type="protein sequence ID" value="QWB22547.1"/>
    <property type="molecule type" value="Genomic_DNA"/>
</dbReference>
<proteinExistence type="predicted"/>
<protein>
    <recommendedName>
        <fullName evidence="5">Secreted protein</fullName>
    </recommendedName>
</protein>
<name>A0ABX8FN90_9ACTN</name>
<evidence type="ECO:0008006" key="5">
    <source>
        <dbReference type="Google" id="ProtNLM"/>
    </source>
</evidence>
<reference evidence="4" key="1">
    <citation type="submission" date="2021-05" db="EMBL/GenBank/DDBJ databases">
        <title>Direct Submission.</title>
        <authorList>
            <person name="Li K."/>
            <person name="Gao J."/>
        </authorList>
    </citation>
    <scope>NUCLEOTIDE SEQUENCE [LARGE SCALE GENOMIC DNA]</scope>
    <source>
        <strain evidence="4">MG62</strain>
    </source>
</reference>
<keyword evidence="2" id="KW-0472">Membrane</keyword>
<organism evidence="3 4">
    <name type="scientific">Streptomyces koelreuteriae</name>
    <dbReference type="NCBI Taxonomy" id="2838015"/>
    <lineage>
        <taxon>Bacteria</taxon>
        <taxon>Bacillati</taxon>
        <taxon>Actinomycetota</taxon>
        <taxon>Actinomycetes</taxon>
        <taxon>Kitasatosporales</taxon>
        <taxon>Streptomycetaceae</taxon>
        <taxon>Streptomyces</taxon>
    </lineage>
</organism>
<feature type="region of interest" description="Disordered" evidence="1">
    <location>
        <begin position="92"/>
        <end position="121"/>
    </location>
</feature>
<evidence type="ECO:0000256" key="1">
    <source>
        <dbReference type="SAM" id="MobiDB-lite"/>
    </source>
</evidence>
<keyword evidence="4" id="KW-1185">Reference proteome</keyword>
<sequence>MTSRTPLTQRRSRGAWWTTWARVLSPALAVLLAALVMCLGYAGHGGVDGGHRAGHHAVAAVHVDDCPTGDACCAQAVHPAAGVLATPVQPMPALLPRMPDPPRRQGGPALLAQPPPVSGAPDLHALQVLRT</sequence>
<keyword evidence="2" id="KW-0812">Transmembrane</keyword>
<evidence type="ECO:0000256" key="2">
    <source>
        <dbReference type="SAM" id="Phobius"/>
    </source>
</evidence>
<keyword evidence="2" id="KW-1133">Transmembrane helix</keyword>